<dbReference type="EMBL" id="JBBWWR010000009">
    <property type="protein sequence ID" value="KAK8961537.1"/>
    <property type="molecule type" value="Genomic_DNA"/>
</dbReference>
<feature type="compositionally biased region" description="Gly residues" evidence="1">
    <location>
        <begin position="44"/>
        <end position="58"/>
    </location>
</feature>
<dbReference type="InterPro" id="IPR034565">
    <property type="entry name" value="Put_cell_wall"/>
</dbReference>
<evidence type="ECO:0000313" key="3">
    <source>
        <dbReference type="EMBL" id="KAK8961537.1"/>
    </source>
</evidence>
<reference evidence="3 4" key="1">
    <citation type="journal article" date="2022" name="Nat. Plants">
        <title>Genomes of leafy and leafless Platanthera orchids illuminate the evolution of mycoheterotrophy.</title>
        <authorList>
            <person name="Li M.H."/>
            <person name="Liu K.W."/>
            <person name="Li Z."/>
            <person name="Lu H.C."/>
            <person name="Ye Q.L."/>
            <person name="Zhang D."/>
            <person name="Wang J.Y."/>
            <person name="Li Y.F."/>
            <person name="Zhong Z.M."/>
            <person name="Liu X."/>
            <person name="Yu X."/>
            <person name="Liu D.K."/>
            <person name="Tu X.D."/>
            <person name="Liu B."/>
            <person name="Hao Y."/>
            <person name="Liao X.Y."/>
            <person name="Jiang Y.T."/>
            <person name="Sun W.H."/>
            <person name="Chen J."/>
            <person name="Chen Y.Q."/>
            <person name="Ai Y."/>
            <person name="Zhai J.W."/>
            <person name="Wu S.S."/>
            <person name="Zhou Z."/>
            <person name="Hsiao Y.Y."/>
            <person name="Wu W.L."/>
            <person name="Chen Y.Y."/>
            <person name="Lin Y.F."/>
            <person name="Hsu J.L."/>
            <person name="Li C.Y."/>
            <person name="Wang Z.W."/>
            <person name="Zhao X."/>
            <person name="Zhong W.Y."/>
            <person name="Ma X.K."/>
            <person name="Ma L."/>
            <person name="Huang J."/>
            <person name="Chen G.Z."/>
            <person name="Huang M.Z."/>
            <person name="Huang L."/>
            <person name="Peng D.H."/>
            <person name="Luo Y.B."/>
            <person name="Zou S.Q."/>
            <person name="Chen S.P."/>
            <person name="Lan S."/>
            <person name="Tsai W.C."/>
            <person name="Van de Peer Y."/>
            <person name="Liu Z.J."/>
        </authorList>
    </citation>
    <scope>NUCLEOTIDE SEQUENCE [LARGE SCALE GENOMIC DNA]</scope>
    <source>
        <strain evidence="3">Lor288</strain>
    </source>
</reference>
<evidence type="ECO:0000256" key="2">
    <source>
        <dbReference type="SAM" id="SignalP"/>
    </source>
</evidence>
<accession>A0ABR2MCD7</accession>
<name>A0ABR2MCD7_9ASPA</name>
<comment type="caution">
    <text evidence="3">The sequence shown here is derived from an EMBL/GenBank/DDBJ whole genome shotgun (WGS) entry which is preliminary data.</text>
</comment>
<protein>
    <submittedName>
        <fullName evidence="3">Uncharacterized protein</fullName>
    </submittedName>
</protein>
<keyword evidence="4" id="KW-1185">Reference proteome</keyword>
<feature type="region of interest" description="Disordered" evidence="1">
    <location>
        <begin position="26"/>
        <end position="87"/>
    </location>
</feature>
<dbReference type="Proteomes" id="UP001412067">
    <property type="component" value="Unassembled WGS sequence"/>
</dbReference>
<sequence length="113" mass="11024">MASSTTSSFSIVLLLLLLTAGAIAGRPSPASDNAGKKQKECFEGFGGPNTAGGGGVPSGTGSTDATGGSPSFTDLDHSGPAAATSRYIPGFDDTFVPNPGYEIPTSSGAVTAP</sequence>
<evidence type="ECO:0000256" key="1">
    <source>
        <dbReference type="SAM" id="MobiDB-lite"/>
    </source>
</evidence>
<dbReference type="PANTHER" id="PTHR36733:SF1">
    <property type="entry name" value="CELL WALL PROTEIN-RELATED"/>
    <property type="match status" value="1"/>
</dbReference>
<feature type="compositionally biased region" description="Low complexity" evidence="1">
    <location>
        <begin position="59"/>
        <end position="71"/>
    </location>
</feature>
<keyword evidence="2" id="KW-0732">Signal</keyword>
<dbReference type="PANTHER" id="PTHR36733">
    <property type="entry name" value="CELL WALL PROTEIN-RELATED"/>
    <property type="match status" value="1"/>
</dbReference>
<feature type="chain" id="PRO_5045516049" evidence="2">
    <location>
        <begin position="25"/>
        <end position="113"/>
    </location>
</feature>
<evidence type="ECO:0000313" key="4">
    <source>
        <dbReference type="Proteomes" id="UP001412067"/>
    </source>
</evidence>
<gene>
    <name evidence="3" type="ORF">KSP40_PGU018896</name>
</gene>
<proteinExistence type="predicted"/>
<feature type="signal peptide" evidence="2">
    <location>
        <begin position="1"/>
        <end position="24"/>
    </location>
</feature>
<organism evidence="3 4">
    <name type="scientific">Platanthera guangdongensis</name>
    <dbReference type="NCBI Taxonomy" id="2320717"/>
    <lineage>
        <taxon>Eukaryota</taxon>
        <taxon>Viridiplantae</taxon>
        <taxon>Streptophyta</taxon>
        <taxon>Embryophyta</taxon>
        <taxon>Tracheophyta</taxon>
        <taxon>Spermatophyta</taxon>
        <taxon>Magnoliopsida</taxon>
        <taxon>Liliopsida</taxon>
        <taxon>Asparagales</taxon>
        <taxon>Orchidaceae</taxon>
        <taxon>Orchidoideae</taxon>
        <taxon>Orchideae</taxon>
        <taxon>Orchidinae</taxon>
        <taxon>Platanthera</taxon>
    </lineage>
</organism>